<gene>
    <name evidence="1" type="ORF">RchiOBHm_Chr5g0053521</name>
</gene>
<comment type="caution">
    <text evidence="1">The sequence shown here is derived from an EMBL/GenBank/DDBJ whole genome shotgun (WGS) entry which is preliminary data.</text>
</comment>
<name>A0A2P6QFY5_ROSCH</name>
<protein>
    <submittedName>
        <fullName evidence="1">Uncharacterized protein</fullName>
    </submittedName>
</protein>
<evidence type="ECO:0000313" key="2">
    <source>
        <dbReference type="Proteomes" id="UP000238479"/>
    </source>
</evidence>
<organism evidence="1 2">
    <name type="scientific">Rosa chinensis</name>
    <name type="common">China rose</name>
    <dbReference type="NCBI Taxonomy" id="74649"/>
    <lineage>
        <taxon>Eukaryota</taxon>
        <taxon>Viridiplantae</taxon>
        <taxon>Streptophyta</taxon>
        <taxon>Embryophyta</taxon>
        <taxon>Tracheophyta</taxon>
        <taxon>Spermatophyta</taxon>
        <taxon>Magnoliopsida</taxon>
        <taxon>eudicotyledons</taxon>
        <taxon>Gunneridae</taxon>
        <taxon>Pentapetalae</taxon>
        <taxon>rosids</taxon>
        <taxon>fabids</taxon>
        <taxon>Rosales</taxon>
        <taxon>Rosaceae</taxon>
        <taxon>Rosoideae</taxon>
        <taxon>Rosoideae incertae sedis</taxon>
        <taxon>Rosa</taxon>
    </lineage>
</organism>
<accession>A0A2P6QFY5</accession>
<dbReference type="Proteomes" id="UP000238479">
    <property type="component" value="Chromosome 5"/>
</dbReference>
<sequence>MSSLITTLGEVESESCCIIVIPISLPSMSLSPVGDWSVSLELACCKSVAFSEVLMLGQLSLEWPKHPHSKQIREIPS</sequence>
<dbReference type="Gramene" id="PRQ33080">
    <property type="protein sequence ID" value="PRQ33080"/>
    <property type="gene ID" value="RchiOBHm_Chr5g0053521"/>
</dbReference>
<keyword evidence="2" id="KW-1185">Reference proteome</keyword>
<dbReference type="AlphaFoldDB" id="A0A2P6QFY5"/>
<reference evidence="1 2" key="1">
    <citation type="journal article" date="2018" name="Nat. Genet.">
        <title>The Rosa genome provides new insights in the design of modern roses.</title>
        <authorList>
            <person name="Bendahmane M."/>
        </authorList>
    </citation>
    <scope>NUCLEOTIDE SEQUENCE [LARGE SCALE GENOMIC DNA]</scope>
    <source>
        <strain evidence="2">cv. Old Blush</strain>
    </source>
</reference>
<evidence type="ECO:0000313" key="1">
    <source>
        <dbReference type="EMBL" id="PRQ33080.1"/>
    </source>
</evidence>
<dbReference type="EMBL" id="PDCK01000043">
    <property type="protein sequence ID" value="PRQ33080.1"/>
    <property type="molecule type" value="Genomic_DNA"/>
</dbReference>
<proteinExistence type="predicted"/>